<sequence length="495" mass="57811">MFKLLVPMNQMKQFKIDYNYEKIAFDLIDANWAEKVDIYEKRVVHSMKSGDDYDYENYHNLNEINNELKRVSKVFANITRLFSLGQTYEKREIYAIRIAKDYNKKIIVFECGIHAREWISPAVCLYSIKHLLNEQTLLINKYQFLIIPTINPDGYDYTWTGDRFWRKNRQQISEKDCFALETKALSNYLKQIGHKLVAYFAFHSYGQLWTYPYSYTKDKPCIDDHILFKQLSEIATNAIKRTHNKIYTYGDNSDLLYMASGVSNDWVYATFGVKINFGIELRDQGQFNYFLPAPQIKPTSEEMWAAIEAIFKHVSQTDSFATGSTLDDIRKSVDPYVALKDNEERAQYEDFWKLNSYFHGNTDKASDYGAVEEHLKKLETGKGAANRLFYLALPPTVYAATASALHSALMSQTGWNRLIIEKPFGRDSESSNTLSEELSKLFTEDQIYRIDHYLGKEMVQNLLSLRFANRIYEQNWNKDSISNVEILFKEPFGTQ</sequence>
<dbReference type="GO" id="GO:0004181">
    <property type="term" value="F:metallocarboxypeptidase activity"/>
    <property type="evidence" value="ECO:0007669"/>
    <property type="project" value="InterPro"/>
</dbReference>
<comment type="similarity">
    <text evidence="4 17">Belongs to the peptidase M14 family.</text>
</comment>
<accession>A0A7R9MG81</accession>
<evidence type="ECO:0000256" key="9">
    <source>
        <dbReference type="ARBA" id="ARBA00022723"/>
    </source>
</evidence>
<evidence type="ECO:0000256" key="10">
    <source>
        <dbReference type="ARBA" id="ARBA00022729"/>
    </source>
</evidence>
<dbReference type="GO" id="GO:0005615">
    <property type="term" value="C:extracellular space"/>
    <property type="evidence" value="ECO:0007669"/>
    <property type="project" value="TreeGrafter"/>
</dbReference>
<dbReference type="PROSITE" id="PS00069">
    <property type="entry name" value="G6P_DEHYDROGENASE"/>
    <property type="match status" value="1"/>
</dbReference>
<evidence type="ECO:0000256" key="6">
    <source>
        <dbReference type="ARBA" id="ARBA00022526"/>
    </source>
</evidence>
<evidence type="ECO:0000256" key="16">
    <source>
        <dbReference type="ARBA" id="ARBA00023277"/>
    </source>
</evidence>
<keyword evidence="16" id="KW-0119">Carbohydrate metabolism</keyword>
<dbReference type="SUPFAM" id="SSF53187">
    <property type="entry name" value="Zn-dependent exopeptidases"/>
    <property type="match status" value="1"/>
</dbReference>
<evidence type="ECO:0000256" key="14">
    <source>
        <dbReference type="ARBA" id="ARBA00023002"/>
    </source>
</evidence>
<dbReference type="InterPro" id="IPR022674">
    <property type="entry name" value="G6P_DH_NAD-bd"/>
</dbReference>
<evidence type="ECO:0000256" key="8">
    <source>
        <dbReference type="ARBA" id="ARBA00022670"/>
    </source>
</evidence>
<dbReference type="SUPFAM" id="SSF55347">
    <property type="entry name" value="Glyceraldehyde-3-phosphate dehydrogenase-like, C-terminal domain"/>
    <property type="match status" value="1"/>
</dbReference>
<evidence type="ECO:0000256" key="11">
    <source>
        <dbReference type="ARBA" id="ARBA00022801"/>
    </source>
</evidence>
<dbReference type="GO" id="GO:0004345">
    <property type="term" value="F:glucose-6-phosphate dehydrogenase activity"/>
    <property type="evidence" value="ECO:0007669"/>
    <property type="project" value="InterPro"/>
</dbReference>
<keyword evidence="20" id="KW-1185">Reference proteome</keyword>
<dbReference type="FunFam" id="3.40.630.10:FF:000084">
    <property type="entry name" value="Carboxypeptidase B2"/>
    <property type="match status" value="2"/>
</dbReference>
<feature type="domain" description="Peptidase M14" evidence="18">
    <location>
        <begin position="57"/>
        <end position="314"/>
    </location>
</feature>
<dbReference type="EMBL" id="CAJPVJ010017948">
    <property type="protein sequence ID" value="CAG2176801.1"/>
    <property type="molecule type" value="Genomic_DNA"/>
</dbReference>
<evidence type="ECO:0000256" key="1">
    <source>
        <dbReference type="ARBA" id="ARBA00001947"/>
    </source>
</evidence>
<evidence type="ECO:0000256" key="4">
    <source>
        <dbReference type="ARBA" id="ARBA00005988"/>
    </source>
</evidence>
<name>A0A7R9MG81_9ACAR</name>
<comment type="cofactor">
    <cofactor evidence="1">
        <name>Zn(2+)</name>
        <dbReference type="ChEBI" id="CHEBI:29105"/>
    </cofactor>
</comment>
<dbReference type="PRINTS" id="PR00079">
    <property type="entry name" value="G6PDHDRGNASE"/>
</dbReference>
<dbReference type="Gene3D" id="3.30.360.10">
    <property type="entry name" value="Dihydrodipicolinate Reductase, domain 2"/>
    <property type="match status" value="1"/>
</dbReference>
<dbReference type="GO" id="GO:0008270">
    <property type="term" value="F:zinc ion binding"/>
    <property type="evidence" value="ECO:0007669"/>
    <property type="project" value="InterPro"/>
</dbReference>
<reference evidence="19" key="1">
    <citation type="submission" date="2020-11" db="EMBL/GenBank/DDBJ databases">
        <authorList>
            <person name="Tran Van P."/>
        </authorList>
    </citation>
    <scope>NUCLEOTIDE SEQUENCE</scope>
</reference>
<keyword evidence="13" id="KW-0521">NADP</keyword>
<evidence type="ECO:0000256" key="7">
    <source>
        <dbReference type="ARBA" id="ARBA00022645"/>
    </source>
</evidence>
<feature type="active site" description="Proton donor/acceptor" evidence="17">
    <location>
        <position position="280"/>
    </location>
</feature>
<dbReference type="UniPathway" id="UPA00115"/>
<gene>
    <name evidence="19" type="ORF">ONB1V03_LOCUS16234</name>
</gene>
<dbReference type="SUPFAM" id="SSF51735">
    <property type="entry name" value="NAD(P)-binding Rossmann-fold domains"/>
    <property type="match status" value="1"/>
</dbReference>
<dbReference type="PROSITE" id="PS52035">
    <property type="entry name" value="PEPTIDASE_M14"/>
    <property type="match status" value="1"/>
</dbReference>
<dbReference type="Proteomes" id="UP000728032">
    <property type="component" value="Unassembled WGS sequence"/>
</dbReference>
<keyword evidence="11" id="KW-0378">Hydrolase</keyword>
<protein>
    <recommendedName>
        <fullName evidence="5">Glucose-6-phosphate 1-dehydrogenase</fullName>
    </recommendedName>
</protein>
<dbReference type="InterPro" id="IPR000834">
    <property type="entry name" value="Peptidase_M14"/>
</dbReference>
<keyword evidence="8" id="KW-0645">Protease</keyword>
<dbReference type="GO" id="GO:0006098">
    <property type="term" value="P:pentose-phosphate shunt"/>
    <property type="evidence" value="ECO:0007669"/>
    <property type="project" value="UniProtKB-UniPathway"/>
</dbReference>
<evidence type="ECO:0000259" key="18">
    <source>
        <dbReference type="PROSITE" id="PS52035"/>
    </source>
</evidence>
<organism evidence="19">
    <name type="scientific">Oppiella nova</name>
    <dbReference type="NCBI Taxonomy" id="334625"/>
    <lineage>
        <taxon>Eukaryota</taxon>
        <taxon>Metazoa</taxon>
        <taxon>Ecdysozoa</taxon>
        <taxon>Arthropoda</taxon>
        <taxon>Chelicerata</taxon>
        <taxon>Arachnida</taxon>
        <taxon>Acari</taxon>
        <taxon>Acariformes</taxon>
        <taxon>Sarcoptiformes</taxon>
        <taxon>Oribatida</taxon>
        <taxon>Brachypylina</taxon>
        <taxon>Oppioidea</taxon>
        <taxon>Oppiidae</taxon>
        <taxon>Oppiella</taxon>
    </lineage>
</organism>
<dbReference type="PANTHER" id="PTHR11705:SF143">
    <property type="entry name" value="SLL0236 PROTEIN"/>
    <property type="match status" value="1"/>
</dbReference>
<evidence type="ECO:0000313" key="19">
    <source>
        <dbReference type="EMBL" id="CAD7659639.1"/>
    </source>
</evidence>
<dbReference type="InterPro" id="IPR036291">
    <property type="entry name" value="NAD(P)-bd_dom_sf"/>
</dbReference>
<keyword evidence="7" id="KW-0121">Carboxypeptidase</keyword>
<keyword evidence="12" id="KW-0862">Zinc</keyword>
<dbReference type="GO" id="GO:0006508">
    <property type="term" value="P:proteolysis"/>
    <property type="evidence" value="ECO:0007669"/>
    <property type="project" value="UniProtKB-KW"/>
</dbReference>
<dbReference type="InterPro" id="IPR001282">
    <property type="entry name" value="G6P_DH"/>
</dbReference>
<keyword evidence="6" id="KW-0313">Glucose metabolism</keyword>
<evidence type="ECO:0000256" key="15">
    <source>
        <dbReference type="ARBA" id="ARBA00023049"/>
    </source>
</evidence>
<feature type="non-terminal residue" evidence="19">
    <location>
        <position position="495"/>
    </location>
</feature>
<dbReference type="SMART" id="SM00631">
    <property type="entry name" value="Zn_pept"/>
    <property type="match status" value="1"/>
</dbReference>
<proteinExistence type="inferred from homology"/>
<dbReference type="InterPro" id="IPR019796">
    <property type="entry name" value="G6P_DH_AS"/>
</dbReference>
<evidence type="ECO:0000313" key="20">
    <source>
        <dbReference type="Proteomes" id="UP000728032"/>
    </source>
</evidence>
<dbReference type="GO" id="GO:0050661">
    <property type="term" value="F:NADP binding"/>
    <property type="evidence" value="ECO:0007669"/>
    <property type="project" value="InterPro"/>
</dbReference>
<dbReference type="Gene3D" id="3.40.630.10">
    <property type="entry name" value="Zn peptidases"/>
    <property type="match status" value="2"/>
</dbReference>
<dbReference type="GO" id="GO:0006006">
    <property type="term" value="P:glucose metabolic process"/>
    <property type="evidence" value="ECO:0007669"/>
    <property type="project" value="UniProtKB-KW"/>
</dbReference>
<keyword evidence="10" id="KW-0732">Signal</keyword>
<dbReference type="PANTHER" id="PTHR11705">
    <property type="entry name" value="PROTEASE FAMILY M14 CARBOXYPEPTIDASE A,B"/>
    <property type="match status" value="1"/>
</dbReference>
<evidence type="ECO:0000256" key="3">
    <source>
        <dbReference type="ARBA" id="ARBA00004959"/>
    </source>
</evidence>
<evidence type="ECO:0000256" key="12">
    <source>
        <dbReference type="ARBA" id="ARBA00022833"/>
    </source>
</evidence>
<dbReference type="Pfam" id="PF00246">
    <property type="entry name" value="Peptidase_M14"/>
    <property type="match status" value="2"/>
</dbReference>
<dbReference type="EMBL" id="OC932773">
    <property type="protein sequence ID" value="CAD7659639.1"/>
    <property type="molecule type" value="Genomic_DNA"/>
</dbReference>
<keyword evidence="15" id="KW-0482">Metalloprotease</keyword>
<comment type="pathway">
    <text evidence="3">Carbohydrate degradation; pentose phosphate pathway.</text>
</comment>
<evidence type="ECO:0000256" key="2">
    <source>
        <dbReference type="ARBA" id="ARBA00002914"/>
    </source>
</evidence>
<evidence type="ECO:0000256" key="17">
    <source>
        <dbReference type="PROSITE-ProRule" id="PRU01379"/>
    </source>
</evidence>
<dbReference type="AlphaFoldDB" id="A0A7R9MG81"/>
<keyword evidence="14" id="KW-0560">Oxidoreductase</keyword>
<evidence type="ECO:0000256" key="13">
    <source>
        <dbReference type="ARBA" id="ARBA00022857"/>
    </source>
</evidence>
<dbReference type="Pfam" id="PF00479">
    <property type="entry name" value="G6PD_N"/>
    <property type="match status" value="1"/>
</dbReference>
<comment type="function">
    <text evidence="2">Cytosolic glucose-6-phosphate dehydrogenase that catalyzes the first and rate-limiting step of the oxidative branch within the pentose phosphate pathway/shunt, an alternative route to glycolysis for the dissimilation of carbohydrates and a major source of reducing power and metabolic intermediates for fatty acid and nucleic acid biosynthetic processes.</text>
</comment>
<dbReference type="OrthoDB" id="60984at2759"/>
<dbReference type="Gene3D" id="3.40.50.720">
    <property type="entry name" value="NAD(P)-binding Rossmann-like Domain"/>
    <property type="match status" value="1"/>
</dbReference>
<keyword evidence="9" id="KW-0479">Metal-binding</keyword>
<evidence type="ECO:0000256" key="5">
    <source>
        <dbReference type="ARBA" id="ARBA00020444"/>
    </source>
</evidence>